<name>A0A3R7JNA5_9STRA</name>
<proteinExistence type="predicted"/>
<dbReference type="InterPro" id="IPR045203">
    <property type="entry name" value="RanGAP1/2"/>
</dbReference>
<organism evidence="4 5">
    <name type="scientific">Phytophthora kernoviae</name>
    <dbReference type="NCBI Taxonomy" id="325452"/>
    <lineage>
        <taxon>Eukaryota</taxon>
        <taxon>Sar</taxon>
        <taxon>Stramenopiles</taxon>
        <taxon>Oomycota</taxon>
        <taxon>Peronosporomycetes</taxon>
        <taxon>Peronosporales</taxon>
        <taxon>Peronosporaceae</taxon>
        <taxon>Phytophthora</taxon>
    </lineage>
</organism>
<dbReference type="SUPFAM" id="SSF52047">
    <property type="entry name" value="RNI-like"/>
    <property type="match status" value="1"/>
</dbReference>
<dbReference type="Proteomes" id="UP000285624">
    <property type="component" value="Unassembled WGS sequence"/>
</dbReference>
<dbReference type="AlphaFoldDB" id="A0A3R7JNA5"/>
<evidence type="ECO:0000313" key="3">
    <source>
        <dbReference type="EMBL" id="RLN31533.1"/>
    </source>
</evidence>
<gene>
    <name evidence="3" type="ORF">BBI17_009833</name>
    <name evidence="4" type="ORF">BBO99_00009781</name>
    <name evidence="2" type="ORF">JM16_009574</name>
</gene>
<protein>
    <recommendedName>
        <fullName evidence="7">Ran-GTPase activating protein 1 C-terminal domain-containing protein</fullName>
    </recommendedName>
</protein>
<dbReference type="SMART" id="SM00368">
    <property type="entry name" value="LRR_RI"/>
    <property type="match status" value="8"/>
</dbReference>
<dbReference type="Pfam" id="PF13516">
    <property type="entry name" value="LRR_6"/>
    <property type="match status" value="2"/>
</dbReference>
<dbReference type="STRING" id="325452.A0A3R7JNA5"/>
<evidence type="ECO:0000313" key="4">
    <source>
        <dbReference type="EMBL" id="RLN72606.1"/>
    </source>
</evidence>
<dbReference type="EMBL" id="JPWV03001110">
    <property type="protein sequence ID" value="KAG2502601.1"/>
    <property type="molecule type" value="Genomic_DNA"/>
</dbReference>
<sequence>DEEEDEDEDEDEDEVEEEPTSAASVEGLTTTLNKTLMISLAENFEFENKSREVVDAARAQQLLASAGIKTSDKSPLHFTSISLRGKSYTESGATVIVDSFLSRIQGDLKVVDLADIIAGRPEDEALRVLSIMCRALRGHVLDEIDLSDNALGEKGVRACFDLLIPQPTLRRLLFCNNGISAAAANVIAQEIILQNGEGAQSTLEEFHFYNNMSGHDGCVAVANVLAQCKNLTTLRYASARAGVEASEEMARSVNTHLRDLQSLDLSDCSFEDDGADQLAEAISKQPNLQFLKLRDASLGAEGAKKVAKALASSKIQLLELDLSGNELEDEGITILAPLLKFQSKLKVLRLDENEVTSDGVIEFVAALDDRLPALEELSMIGNEITAIGAVAVVDSFVPMKNALLRLELDSNMISEEGVEYVKSSLIKQGKSNILGSLEENDGDDE</sequence>
<dbReference type="EMBL" id="MBDN02001092">
    <property type="protein sequence ID" value="RLN72606.1"/>
    <property type="molecule type" value="Genomic_DNA"/>
</dbReference>
<dbReference type="Proteomes" id="UP000285883">
    <property type="component" value="Unassembled WGS sequence"/>
</dbReference>
<evidence type="ECO:0008006" key="7">
    <source>
        <dbReference type="Google" id="ProtNLM"/>
    </source>
</evidence>
<reference evidence="2" key="3">
    <citation type="submission" date="2020-06" db="EMBL/GenBank/DDBJ databases">
        <authorList>
            <person name="Studholme D.J."/>
        </authorList>
    </citation>
    <scope>NUCLEOTIDE SEQUENCE</scope>
    <source>
        <strain evidence="2">NZFS 2646</strain>
    </source>
</reference>
<comment type="caution">
    <text evidence="4">The sequence shown here is derived from an EMBL/GenBank/DDBJ whole genome shotgun (WGS) entry which is preliminary data.</text>
</comment>
<feature type="compositionally biased region" description="Acidic residues" evidence="1">
    <location>
        <begin position="1"/>
        <end position="19"/>
    </location>
</feature>
<accession>A0A3R7JNA5</accession>
<dbReference type="InterPro" id="IPR001611">
    <property type="entry name" value="Leu-rich_rpt"/>
</dbReference>
<dbReference type="InterPro" id="IPR032675">
    <property type="entry name" value="LRR_dom_sf"/>
</dbReference>
<keyword evidence="5" id="KW-1185">Reference proteome</keyword>
<feature type="non-terminal residue" evidence="4">
    <location>
        <position position="1"/>
    </location>
</feature>
<dbReference type="GO" id="GO:0005096">
    <property type="term" value="F:GTPase activator activity"/>
    <property type="evidence" value="ECO:0007669"/>
    <property type="project" value="InterPro"/>
</dbReference>
<evidence type="ECO:0000313" key="6">
    <source>
        <dbReference type="Proteomes" id="UP000285883"/>
    </source>
</evidence>
<dbReference type="Gene3D" id="3.80.10.10">
    <property type="entry name" value="Ribonuclease Inhibitor"/>
    <property type="match status" value="1"/>
</dbReference>
<feature type="region of interest" description="Disordered" evidence="1">
    <location>
        <begin position="1"/>
        <end position="24"/>
    </location>
</feature>
<dbReference type="EMBL" id="MAYM02000955">
    <property type="protein sequence ID" value="RLN31533.1"/>
    <property type="molecule type" value="Genomic_DNA"/>
</dbReference>
<evidence type="ECO:0000313" key="5">
    <source>
        <dbReference type="Proteomes" id="UP000285624"/>
    </source>
</evidence>
<dbReference type="PANTHER" id="PTHR46761">
    <property type="entry name" value="RAN GTPASE-ACTIVATING PROTEIN 1"/>
    <property type="match status" value="1"/>
</dbReference>
<reference evidence="2" key="1">
    <citation type="journal article" date="2015" name="Genom Data">
        <title>Genome sequences of six Phytophthora species associated with forests in New Zealand.</title>
        <authorList>
            <person name="Studholme D.J."/>
            <person name="McDougal R.L."/>
            <person name="Sambles C."/>
            <person name="Hansen E."/>
            <person name="Hardy G."/>
            <person name="Grant M."/>
            <person name="Ganley R.J."/>
            <person name="Williams N.M."/>
        </authorList>
    </citation>
    <scope>NUCLEOTIDE SEQUENCE</scope>
    <source>
        <strain evidence="2">NZFS 2646</strain>
    </source>
</reference>
<dbReference type="PANTHER" id="PTHR46761:SF2">
    <property type="entry name" value="RAN GTPASE-ACTIVATING PROTEIN 1"/>
    <property type="match status" value="1"/>
</dbReference>
<evidence type="ECO:0000256" key="1">
    <source>
        <dbReference type="SAM" id="MobiDB-lite"/>
    </source>
</evidence>
<dbReference type="Proteomes" id="UP000785171">
    <property type="component" value="Unassembled WGS sequence"/>
</dbReference>
<reference evidence="5 6" key="2">
    <citation type="submission" date="2018-07" db="EMBL/GenBank/DDBJ databases">
        <title>Genome sequencing of oomycete isolates from Chile give support for New Zealand origin for Phytophthora kernoviae and make available the first Nothophytophthora sp. genome.</title>
        <authorList>
            <person name="Studholme D.J."/>
            <person name="Sanfuentes E."/>
            <person name="Panda P."/>
            <person name="Hill R."/>
            <person name="Sambles C."/>
            <person name="Grant M."/>
            <person name="Williams N.M."/>
            <person name="Mcdougal R.L."/>
        </authorList>
    </citation>
    <scope>NUCLEOTIDE SEQUENCE [LARGE SCALE GENOMIC DNA]</scope>
    <source>
        <strain evidence="3">Chile2</strain>
        <strain evidence="4">Chile4</strain>
    </source>
</reference>
<evidence type="ECO:0000313" key="2">
    <source>
        <dbReference type="EMBL" id="KAG2502601.1"/>
    </source>
</evidence>